<proteinExistence type="predicted"/>
<comment type="caution">
    <text evidence="1">The sequence shown here is derived from an EMBL/GenBank/DDBJ whole genome shotgun (WGS) entry which is preliminary data.</text>
</comment>
<evidence type="ECO:0000313" key="1">
    <source>
        <dbReference type="EMBL" id="KAI9394987.1"/>
    </source>
</evidence>
<protein>
    <submittedName>
        <fullName evidence="1">Uncharacterized protein</fullName>
    </submittedName>
</protein>
<accession>A0ACC0T0C1</accession>
<keyword evidence="2" id="KW-1185">Reference proteome</keyword>
<organism evidence="1 2">
    <name type="scientific">Populus trichocarpa</name>
    <name type="common">Western balsam poplar</name>
    <name type="synonym">Populus balsamifera subsp. trichocarpa</name>
    <dbReference type="NCBI Taxonomy" id="3694"/>
    <lineage>
        <taxon>Eukaryota</taxon>
        <taxon>Viridiplantae</taxon>
        <taxon>Streptophyta</taxon>
        <taxon>Embryophyta</taxon>
        <taxon>Tracheophyta</taxon>
        <taxon>Spermatophyta</taxon>
        <taxon>Magnoliopsida</taxon>
        <taxon>eudicotyledons</taxon>
        <taxon>Gunneridae</taxon>
        <taxon>Pentapetalae</taxon>
        <taxon>rosids</taxon>
        <taxon>fabids</taxon>
        <taxon>Malpighiales</taxon>
        <taxon>Salicaceae</taxon>
        <taxon>Saliceae</taxon>
        <taxon>Populus</taxon>
    </lineage>
</organism>
<gene>
    <name evidence="1" type="ORF">POPTR_005G168402v4</name>
</gene>
<name>A0ACC0T0C1_POPTR</name>
<evidence type="ECO:0000313" key="2">
    <source>
        <dbReference type="Proteomes" id="UP000006729"/>
    </source>
</evidence>
<dbReference type="EMBL" id="CM009294">
    <property type="protein sequence ID" value="KAI9394987.1"/>
    <property type="molecule type" value="Genomic_DNA"/>
</dbReference>
<dbReference type="Proteomes" id="UP000006729">
    <property type="component" value="Chromosome 5"/>
</dbReference>
<reference evidence="1 2" key="1">
    <citation type="journal article" date="2006" name="Science">
        <title>The genome of black cottonwood, Populus trichocarpa (Torr. &amp; Gray).</title>
        <authorList>
            <person name="Tuskan G.A."/>
            <person name="Difazio S."/>
            <person name="Jansson S."/>
            <person name="Bohlmann J."/>
            <person name="Grigoriev I."/>
            <person name="Hellsten U."/>
            <person name="Putnam N."/>
            <person name="Ralph S."/>
            <person name="Rombauts S."/>
            <person name="Salamov A."/>
            <person name="Schein J."/>
            <person name="Sterck L."/>
            <person name="Aerts A."/>
            <person name="Bhalerao R.R."/>
            <person name="Bhalerao R.P."/>
            <person name="Blaudez D."/>
            <person name="Boerjan W."/>
            <person name="Brun A."/>
            <person name="Brunner A."/>
            <person name="Busov V."/>
            <person name="Campbell M."/>
            <person name="Carlson J."/>
            <person name="Chalot M."/>
            <person name="Chapman J."/>
            <person name="Chen G.L."/>
            <person name="Cooper D."/>
            <person name="Coutinho P.M."/>
            <person name="Couturier J."/>
            <person name="Covert S."/>
            <person name="Cronk Q."/>
            <person name="Cunningham R."/>
            <person name="Davis J."/>
            <person name="Degroeve S."/>
            <person name="Dejardin A."/>
            <person name="Depamphilis C."/>
            <person name="Detter J."/>
            <person name="Dirks B."/>
            <person name="Dubchak I."/>
            <person name="Duplessis S."/>
            <person name="Ehlting J."/>
            <person name="Ellis B."/>
            <person name="Gendler K."/>
            <person name="Goodstein D."/>
            <person name="Gribskov M."/>
            <person name="Grimwood J."/>
            <person name="Groover A."/>
            <person name="Gunter L."/>
            <person name="Hamberger B."/>
            <person name="Heinze B."/>
            <person name="Helariutta Y."/>
            <person name="Henrissat B."/>
            <person name="Holligan D."/>
            <person name="Holt R."/>
            <person name="Huang W."/>
            <person name="Islam-Faridi N."/>
            <person name="Jones S."/>
            <person name="Jones-Rhoades M."/>
            <person name="Jorgensen R."/>
            <person name="Joshi C."/>
            <person name="Kangasjarvi J."/>
            <person name="Karlsson J."/>
            <person name="Kelleher C."/>
            <person name="Kirkpatrick R."/>
            <person name="Kirst M."/>
            <person name="Kohler A."/>
            <person name="Kalluri U."/>
            <person name="Larimer F."/>
            <person name="Leebens-Mack J."/>
            <person name="Leple J.C."/>
            <person name="Locascio P."/>
            <person name="Lou Y."/>
            <person name="Lucas S."/>
            <person name="Martin F."/>
            <person name="Montanini B."/>
            <person name="Napoli C."/>
            <person name="Nelson D.R."/>
            <person name="Nelson C."/>
            <person name="Nieminen K."/>
            <person name="Nilsson O."/>
            <person name="Pereda V."/>
            <person name="Peter G."/>
            <person name="Philippe R."/>
            <person name="Pilate G."/>
            <person name="Poliakov A."/>
            <person name="Razumovskaya J."/>
            <person name="Richardson P."/>
            <person name="Rinaldi C."/>
            <person name="Ritland K."/>
            <person name="Rouze P."/>
            <person name="Ryaboy D."/>
            <person name="Schmutz J."/>
            <person name="Schrader J."/>
            <person name="Segerman B."/>
            <person name="Shin H."/>
            <person name="Siddiqui A."/>
            <person name="Sterky F."/>
            <person name="Terry A."/>
            <person name="Tsai C.J."/>
            <person name="Uberbacher E."/>
            <person name="Unneberg P."/>
            <person name="Vahala J."/>
            <person name="Wall K."/>
            <person name="Wessler S."/>
            <person name="Yang G."/>
            <person name="Yin T."/>
            <person name="Douglas C."/>
            <person name="Marra M."/>
            <person name="Sandberg G."/>
            <person name="Van de Peer Y."/>
            <person name="Rokhsar D."/>
        </authorList>
    </citation>
    <scope>NUCLEOTIDE SEQUENCE [LARGE SCALE GENOMIC DNA]</scope>
    <source>
        <strain evidence="2">cv. Nisqually</strain>
    </source>
</reference>
<sequence length="70" mass="7865">MFKIEIFQLLGRSSGFQVASTHRPCTKGLWLWSAPLKRTALDGTQYNLLLLDSEGIDAYDQTVSAFTLSR</sequence>